<keyword evidence="2" id="KW-1185">Reference proteome</keyword>
<dbReference type="STRING" id="1399147.P618_200280"/>
<evidence type="ECO:0000313" key="1">
    <source>
        <dbReference type="EMBL" id="ETZ07519.1"/>
    </source>
</evidence>
<dbReference type="Proteomes" id="UP000019112">
    <property type="component" value="Unassembled WGS sequence"/>
</dbReference>
<dbReference type="RefSeq" id="WP_021827440.1">
    <property type="nucleotide sequence ID" value="NZ_AWTR02000038.1"/>
</dbReference>
<comment type="caution">
    <text evidence="1">The sequence shown here is derived from an EMBL/GenBank/DDBJ whole genome shotgun (WGS) entry which is preliminary data.</text>
</comment>
<proteinExistence type="predicted"/>
<reference evidence="1 2" key="1">
    <citation type="journal article" date="2014" name="FEMS Microbiol. Lett.">
        <title>Draft genome sequences of three Holospora species (Holospora obtusa, Holospora undulata, and Holospora elegans), endonuclear symbiotic bacteria of the ciliate Paramecium caudatum.</title>
        <authorList>
            <person name="Dohra H."/>
            <person name="Tanaka K."/>
            <person name="Suzuki T."/>
            <person name="Fujishima M."/>
            <person name="Suzuki H."/>
        </authorList>
    </citation>
    <scope>NUCLEOTIDE SEQUENCE [LARGE SCALE GENOMIC DNA]</scope>
    <source>
        <strain evidence="1 2">F1</strain>
    </source>
</reference>
<organism evidence="1 2">
    <name type="scientific">Holospora obtusa F1</name>
    <dbReference type="NCBI Taxonomy" id="1399147"/>
    <lineage>
        <taxon>Bacteria</taxon>
        <taxon>Pseudomonadati</taxon>
        <taxon>Pseudomonadota</taxon>
        <taxon>Alphaproteobacteria</taxon>
        <taxon>Holosporales</taxon>
        <taxon>Holosporaceae</taxon>
        <taxon>Holospora</taxon>
    </lineage>
</organism>
<evidence type="ECO:0000313" key="2">
    <source>
        <dbReference type="Proteomes" id="UP000019112"/>
    </source>
</evidence>
<dbReference type="AlphaFoldDB" id="W6TF10"/>
<dbReference type="EMBL" id="AWTR02000038">
    <property type="protein sequence ID" value="ETZ07519.1"/>
    <property type="molecule type" value="Genomic_DNA"/>
</dbReference>
<dbReference type="OrthoDB" id="8502352at2"/>
<protein>
    <submittedName>
        <fullName evidence="1">Uncharacterized protein</fullName>
    </submittedName>
</protein>
<gene>
    <name evidence="1" type="ORF">P618_200280</name>
</gene>
<name>W6TF10_HOLOB</name>
<accession>W6TF10</accession>
<sequence length="253" mass="30076">MEEKYTCLQDVLYDIYNSDENPMNSSTESYWIDIISKFVLNKKDLLQKLEQYFNMWDLGERGVDYLEKIGEFYEYERASWCFYYLFISLSFLKDPSFIPEVMKYFLPSGKDSGPWEMEDMWTESMLHIVTNYRRWGAIYIQWAMRSLHLLDFGADWAAEDLMVSMIFHTFYYITPNEFPDLPVVNALPLGNRDLVKRLLKKIIKHRKNCLLEHKDDLQANISVPLWRQTLVCAEYVLGQLLLLPEEVVGIGHR</sequence>